<comment type="caution">
    <text evidence="9">The sequence shown here is derived from an EMBL/GenBank/DDBJ whole genome shotgun (WGS) entry which is preliminary data.</text>
</comment>
<dbReference type="InterPro" id="IPR011701">
    <property type="entry name" value="MFS"/>
</dbReference>
<feature type="transmembrane region" description="Helical" evidence="7">
    <location>
        <begin position="18"/>
        <end position="44"/>
    </location>
</feature>
<feature type="transmembrane region" description="Helical" evidence="7">
    <location>
        <begin position="239"/>
        <end position="257"/>
    </location>
</feature>
<evidence type="ECO:0000256" key="7">
    <source>
        <dbReference type="SAM" id="Phobius"/>
    </source>
</evidence>
<evidence type="ECO:0000256" key="6">
    <source>
        <dbReference type="ARBA" id="ARBA00023136"/>
    </source>
</evidence>
<keyword evidence="6 7" id="KW-0472">Membrane</keyword>
<keyword evidence="2" id="KW-0813">Transport</keyword>
<feature type="domain" description="Major facilitator superfamily (MFS) profile" evidence="8">
    <location>
        <begin position="20"/>
        <end position="516"/>
    </location>
</feature>
<reference evidence="9 10" key="1">
    <citation type="submission" date="2016-05" db="EMBL/GenBank/DDBJ databases">
        <title>Diversity and Homogeneity among Thermoacidophilic Verrucomicrobia Methanotrophs Linked with Geographical Origin.</title>
        <authorList>
            <person name="Erikstad H.-A."/>
            <person name="Smestad N.B."/>
            <person name="Ceballos R.M."/>
            <person name="Birkeland N.-K."/>
        </authorList>
    </citation>
    <scope>NUCLEOTIDE SEQUENCE [LARGE SCALE GENOMIC DNA]</scope>
    <source>
        <strain evidence="9 10">Phi</strain>
    </source>
</reference>
<protein>
    <submittedName>
        <fullName evidence="9">EmrB/QacA family drug resistance transporter</fullName>
    </submittedName>
</protein>
<dbReference type="GO" id="GO:0022857">
    <property type="term" value="F:transmembrane transporter activity"/>
    <property type="evidence" value="ECO:0007669"/>
    <property type="project" value="InterPro"/>
</dbReference>
<dbReference type="Pfam" id="PF07690">
    <property type="entry name" value="MFS_1"/>
    <property type="match status" value="1"/>
</dbReference>
<dbReference type="NCBIfam" id="TIGR00711">
    <property type="entry name" value="efflux_EmrB"/>
    <property type="match status" value="1"/>
</dbReference>
<evidence type="ECO:0000256" key="4">
    <source>
        <dbReference type="ARBA" id="ARBA00022692"/>
    </source>
</evidence>
<keyword evidence="4 7" id="KW-0812">Transmembrane</keyword>
<proteinExistence type="predicted"/>
<gene>
    <name evidence="9" type="ORF">A7Q10_05720</name>
</gene>
<dbReference type="CDD" id="cd17503">
    <property type="entry name" value="MFS_LmrB_MDR_like"/>
    <property type="match status" value="1"/>
</dbReference>
<dbReference type="OrthoDB" id="102502at2"/>
<dbReference type="AlphaFoldDB" id="A0A4Y8PEV5"/>
<dbReference type="PANTHER" id="PTHR23501">
    <property type="entry name" value="MAJOR FACILITATOR SUPERFAMILY"/>
    <property type="match status" value="1"/>
</dbReference>
<evidence type="ECO:0000256" key="1">
    <source>
        <dbReference type="ARBA" id="ARBA00004651"/>
    </source>
</evidence>
<evidence type="ECO:0000256" key="2">
    <source>
        <dbReference type="ARBA" id="ARBA00022448"/>
    </source>
</evidence>
<comment type="subcellular location">
    <subcellularLocation>
        <location evidence="1">Cell membrane</location>
        <topology evidence="1">Multi-pass membrane protein</topology>
    </subcellularLocation>
</comment>
<organism evidence="9 10">
    <name type="scientific">Methylacidiphilum caldifontis</name>
    <dbReference type="NCBI Taxonomy" id="2795386"/>
    <lineage>
        <taxon>Bacteria</taxon>
        <taxon>Pseudomonadati</taxon>
        <taxon>Verrucomicrobiota</taxon>
        <taxon>Methylacidiphilae</taxon>
        <taxon>Methylacidiphilales</taxon>
        <taxon>Methylacidiphilaceae</taxon>
        <taxon>Methylacidiphilum (ex Ratnadevi et al. 2023)</taxon>
    </lineage>
</organism>
<feature type="transmembrane region" description="Helical" evidence="7">
    <location>
        <begin position="315"/>
        <end position="335"/>
    </location>
</feature>
<dbReference type="SUPFAM" id="SSF103473">
    <property type="entry name" value="MFS general substrate transporter"/>
    <property type="match status" value="1"/>
</dbReference>
<dbReference type="GO" id="GO:0005886">
    <property type="term" value="C:plasma membrane"/>
    <property type="evidence" value="ECO:0007669"/>
    <property type="project" value="UniProtKB-SubCell"/>
</dbReference>
<feature type="transmembrane region" description="Helical" evidence="7">
    <location>
        <begin position="56"/>
        <end position="74"/>
    </location>
</feature>
<name>A0A4Y8PEV5_9BACT</name>
<dbReference type="InterPro" id="IPR020846">
    <property type="entry name" value="MFS_dom"/>
</dbReference>
<dbReference type="PROSITE" id="PS00217">
    <property type="entry name" value="SUGAR_TRANSPORT_2"/>
    <property type="match status" value="1"/>
</dbReference>
<feature type="transmembrane region" description="Helical" evidence="7">
    <location>
        <begin position="277"/>
        <end position="295"/>
    </location>
</feature>
<dbReference type="RefSeq" id="WP_134439530.1">
    <property type="nucleotide sequence ID" value="NZ_LXQC01000113.1"/>
</dbReference>
<feature type="transmembrane region" description="Helical" evidence="7">
    <location>
        <begin position="145"/>
        <end position="165"/>
    </location>
</feature>
<evidence type="ECO:0000259" key="8">
    <source>
        <dbReference type="PROSITE" id="PS50850"/>
    </source>
</evidence>
<dbReference type="InterPro" id="IPR004638">
    <property type="entry name" value="EmrB-like"/>
</dbReference>
<sequence length="526" mass="57248">MDGQPTDEIQWKPKHNPWIIALSVMLATFMEVLDTTILNVALPYIAGGLAASNSQATWVLTSYLVSNAVVLPMTDWLGRTFGRKRLLIACISTFTLSSAICGSAPNLGILILSRILQGAGGGGLQPISQAILLESFPPEKRGQAMGLFALGVVVAPILGPVFGGWLTDNLNWRWCFFINLPVGILAIIASKITVEDPPYIQRNAKRKLDIIGFSFLCLWLGCLQVLLDKGQEDNWFDAVWLRWMGGLSLLGMVCFIYREIKTDNPLVDIKIFKDKNFSIAVFEVFVVGVVLYATLSGLPLFLQTLISYTAYQSGLAISPRGIGAVVGALIAGRLLGIVSGRLIVAIGFLLLAISSLQIGFFNLEIAKINIVIPNIINGLGAPFVFIPLTTAAVVTLRQEQIGAATGLFNLFRNIGGSIGTSMVQTFIQRLAQAHQTILAGYYVPNSTNYTDRFAGIEGYVSMMHGSVTGTAQSLKIFYTSLINQANLLAYMEIFQIMGWICILSIPLAFFLAKDKRKPQSDSVSIH</sequence>
<dbReference type="PROSITE" id="PS50850">
    <property type="entry name" value="MFS"/>
    <property type="match status" value="1"/>
</dbReference>
<dbReference type="Gene3D" id="1.20.1720.10">
    <property type="entry name" value="Multidrug resistance protein D"/>
    <property type="match status" value="1"/>
</dbReference>
<dbReference type="Gene3D" id="1.20.1250.20">
    <property type="entry name" value="MFS general substrate transporter like domains"/>
    <property type="match status" value="1"/>
</dbReference>
<dbReference type="Proteomes" id="UP000297713">
    <property type="component" value="Unassembled WGS sequence"/>
</dbReference>
<dbReference type="EMBL" id="LXQC01000113">
    <property type="protein sequence ID" value="TFE70579.1"/>
    <property type="molecule type" value="Genomic_DNA"/>
</dbReference>
<dbReference type="PANTHER" id="PTHR23501:SF174">
    <property type="entry name" value="MULTIDRUG EXPORT PROTEIN EMRB-RELATED"/>
    <property type="match status" value="1"/>
</dbReference>
<dbReference type="InterPro" id="IPR005829">
    <property type="entry name" value="Sugar_transporter_CS"/>
</dbReference>
<keyword evidence="10" id="KW-1185">Reference proteome</keyword>
<dbReference type="InterPro" id="IPR036259">
    <property type="entry name" value="MFS_trans_sf"/>
</dbReference>
<keyword evidence="3" id="KW-1003">Cell membrane</keyword>
<evidence type="ECO:0000313" key="9">
    <source>
        <dbReference type="EMBL" id="TFE70579.1"/>
    </source>
</evidence>
<feature type="transmembrane region" description="Helical" evidence="7">
    <location>
        <begin position="210"/>
        <end position="227"/>
    </location>
</feature>
<evidence type="ECO:0000256" key="3">
    <source>
        <dbReference type="ARBA" id="ARBA00022475"/>
    </source>
</evidence>
<dbReference type="PRINTS" id="PR01036">
    <property type="entry name" value="TCRTETB"/>
</dbReference>
<feature type="transmembrane region" description="Helical" evidence="7">
    <location>
        <begin position="342"/>
        <end position="363"/>
    </location>
</feature>
<evidence type="ECO:0000313" key="10">
    <source>
        <dbReference type="Proteomes" id="UP000297713"/>
    </source>
</evidence>
<accession>A0A4Y8PEV5</accession>
<feature type="transmembrane region" description="Helical" evidence="7">
    <location>
        <begin position="171"/>
        <end position="189"/>
    </location>
</feature>
<keyword evidence="5 7" id="KW-1133">Transmembrane helix</keyword>
<feature type="transmembrane region" description="Helical" evidence="7">
    <location>
        <begin position="487"/>
        <end position="512"/>
    </location>
</feature>
<evidence type="ECO:0000256" key="5">
    <source>
        <dbReference type="ARBA" id="ARBA00022989"/>
    </source>
</evidence>